<proteinExistence type="predicted"/>
<accession>A0ABY7PIB2</accession>
<dbReference type="Proteomes" id="UP001211872">
    <property type="component" value="Chromosome"/>
</dbReference>
<reference evidence="1 2" key="1">
    <citation type="journal article" date="2011" name="Int. J. Syst. Evol. Microbiol.">
        <title>Hymenobacter yonginensis sp. nov., isolated from a mesotrophic artificial lake.</title>
        <authorList>
            <person name="Joung Y."/>
            <person name="Cho S.H."/>
            <person name="Kim H."/>
            <person name="Kim S.B."/>
            <person name="Joh K."/>
        </authorList>
    </citation>
    <scope>NUCLEOTIDE SEQUENCE [LARGE SCALE GENOMIC DNA]</scope>
    <source>
        <strain evidence="1 2">KCTC 22745</strain>
    </source>
</reference>
<protein>
    <recommendedName>
        <fullName evidence="3">Gliding motility lipoprotein GldH</fullName>
    </recommendedName>
</protein>
<evidence type="ECO:0008006" key="3">
    <source>
        <dbReference type="Google" id="ProtNLM"/>
    </source>
</evidence>
<evidence type="ECO:0000313" key="1">
    <source>
        <dbReference type="EMBL" id="WBO83087.1"/>
    </source>
</evidence>
<organism evidence="1 2">
    <name type="scientific">Hymenobacter yonginensis</name>
    <dbReference type="NCBI Taxonomy" id="748197"/>
    <lineage>
        <taxon>Bacteria</taxon>
        <taxon>Pseudomonadati</taxon>
        <taxon>Bacteroidota</taxon>
        <taxon>Cytophagia</taxon>
        <taxon>Cytophagales</taxon>
        <taxon>Hymenobacteraceae</taxon>
        <taxon>Hymenobacter</taxon>
    </lineage>
</organism>
<name>A0ABY7PIB2_9BACT</name>
<dbReference type="RefSeq" id="WP_270125447.1">
    <property type="nucleotide sequence ID" value="NZ_CP115396.1"/>
</dbReference>
<dbReference type="EMBL" id="CP115396">
    <property type="protein sequence ID" value="WBO83087.1"/>
    <property type="molecule type" value="Genomic_DNA"/>
</dbReference>
<sequence length="170" mass="19250">MALLLYGALAGGCVAWRKPESWVWHQPPEVTQTGKSHIRIELLHATSFLPLPLTAWEISRSDSCIMDIDFHTSTRQYLRLDSVRYALMNGQQPLGSGVAVIRAGDMGIRSYSPDVYRVQCTTRPIAKLRRQQVLAGTFVLYVTDLQNQPQAIHIGQTSFTYHRPHLYTIL</sequence>
<gene>
    <name evidence="1" type="ORF">O9Z63_11930</name>
</gene>
<keyword evidence="2" id="KW-1185">Reference proteome</keyword>
<evidence type="ECO:0000313" key="2">
    <source>
        <dbReference type="Proteomes" id="UP001211872"/>
    </source>
</evidence>